<name>A0ABS4VGN7_9ACTN</name>
<protein>
    <submittedName>
        <fullName evidence="2">Uncharacterized protein</fullName>
    </submittedName>
</protein>
<proteinExistence type="predicted"/>
<evidence type="ECO:0000313" key="2">
    <source>
        <dbReference type="EMBL" id="MBP2363032.1"/>
    </source>
</evidence>
<accession>A0ABS4VGN7</accession>
<keyword evidence="3" id="KW-1185">Reference proteome</keyword>
<dbReference type="EMBL" id="JAGINS010000001">
    <property type="protein sequence ID" value="MBP2363032.1"/>
    <property type="molecule type" value="Genomic_DNA"/>
</dbReference>
<dbReference type="Proteomes" id="UP001519311">
    <property type="component" value="Unassembled WGS sequence"/>
</dbReference>
<evidence type="ECO:0000256" key="1">
    <source>
        <dbReference type="SAM" id="MobiDB-lite"/>
    </source>
</evidence>
<evidence type="ECO:0000313" key="3">
    <source>
        <dbReference type="Proteomes" id="UP001519311"/>
    </source>
</evidence>
<reference evidence="2 3" key="1">
    <citation type="submission" date="2021-03" db="EMBL/GenBank/DDBJ databases">
        <title>Sequencing the genomes of 1000 actinobacteria strains.</title>
        <authorList>
            <person name="Klenk H.-P."/>
        </authorList>
    </citation>
    <scope>NUCLEOTIDE SEQUENCE [LARGE SCALE GENOMIC DNA]</scope>
    <source>
        <strain evidence="2 3">DSM 40843</strain>
    </source>
</reference>
<sequence length="119" mass="12419">MDSAVSVVWRPADFEGSGGATIRLCVDGACEERASGDPGDPFGRVSVGLPQDIGPEHLPVELTVTPVEKGRPVKDSAQAELTEERPNGPGCGPVAWTATFRADPVKGLVSPKGLVLQEK</sequence>
<gene>
    <name evidence="2" type="ORF">JOF59_005432</name>
</gene>
<comment type="caution">
    <text evidence="2">The sequence shown here is derived from an EMBL/GenBank/DDBJ whole genome shotgun (WGS) entry which is preliminary data.</text>
</comment>
<feature type="region of interest" description="Disordered" evidence="1">
    <location>
        <begin position="33"/>
        <end position="56"/>
    </location>
</feature>
<dbReference type="RefSeq" id="WP_056794899.1">
    <property type="nucleotide sequence ID" value="NZ_BMWJ01000005.1"/>
</dbReference>
<organism evidence="2 3">
    <name type="scientific">Streptomyces clavifer</name>
    <dbReference type="NCBI Taxonomy" id="68188"/>
    <lineage>
        <taxon>Bacteria</taxon>
        <taxon>Bacillati</taxon>
        <taxon>Actinomycetota</taxon>
        <taxon>Actinomycetes</taxon>
        <taxon>Kitasatosporales</taxon>
        <taxon>Streptomycetaceae</taxon>
        <taxon>Streptomyces</taxon>
    </lineage>
</organism>